<evidence type="ECO:0000313" key="1">
    <source>
        <dbReference type="EMBL" id="PJJ79453.1"/>
    </source>
</evidence>
<dbReference type="AlphaFoldDB" id="A0A2H9VMC3"/>
<dbReference type="Proteomes" id="UP000242687">
    <property type="component" value="Unassembled WGS sequence"/>
</dbReference>
<dbReference type="EMBL" id="PGFJ01000002">
    <property type="protein sequence ID" value="PJJ79453.1"/>
    <property type="molecule type" value="Genomic_DNA"/>
</dbReference>
<protein>
    <recommendedName>
        <fullName evidence="3">Glycosyl transferase family 2</fullName>
    </recommendedName>
</protein>
<reference evidence="1 2" key="1">
    <citation type="submission" date="2017-11" db="EMBL/GenBank/DDBJ databases">
        <title>Genomic Encyclopedia of Archaeal and Bacterial Type Strains, Phase II (KMG-II): From Individual Species to Whole Genera.</title>
        <authorList>
            <person name="Goeker M."/>
        </authorList>
    </citation>
    <scope>NUCLEOTIDE SEQUENCE [LARGE SCALE GENOMIC DNA]</scope>
    <source>
        <strain evidence="1 2">DSM 28175</strain>
    </source>
</reference>
<gene>
    <name evidence="1" type="ORF">CLV57_2587</name>
</gene>
<dbReference type="OrthoDB" id="790776at2"/>
<dbReference type="RefSeq" id="WP_100341790.1">
    <property type="nucleotide sequence ID" value="NZ_PGFJ01000002.1"/>
</dbReference>
<dbReference type="InterPro" id="IPR029044">
    <property type="entry name" value="Nucleotide-diphossugar_trans"/>
</dbReference>
<evidence type="ECO:0008006" key="3">
    <source>
        <dbReference type="Google" id="ProtNLM"/>
    </source>
</evidence>
<keyword evidence="2" id="KW-1185">Reference proteome</keyword>
<sequence length="282" mass="31826">MKNLTDVSLVIFTCEGREFLLNRTVKSFRENCPFTFSKTIIGVDGTFSAHAIAAISPDIVVQSTVRKGYVNNIINALKLVDTPYFFWLEDDWSFSKPVDLERYLELLYANKEWAEIFLSKFGPLNAEQKAVNLTANLYQSPEFSANPCICNTQYVKQAFADLVNAPKGETLGADGFENFLTKTFKAQGLKCVIEDPVDYTPISHEGYLESTPRSWHMTGSLEKKSDKHLLTIPAPSTARKLAMIIKLLSATVKLGFHQLFSNKTYEYCFRIIAMAKSINKNE</sequence>
<proteinExistence type="predicted"/>
<evidence type="ECO:0000313" key="2">
    <source>
        <dbReference type="Proteomes" id="UP000242687"/>
    </source>
</evidence>
<dbReference type="SUPFAM" id="SSF53448">
    <property type="entry name" value="Nucleotide-diphospho-sugar transferases"/>
    <property type="match status" value="1"/>
</dbReference>
<name>A0A2H9VMC3_9SPHI</name>
<organism evidence="1 2">
    <name type="scientific">Mucilaginibacter auburnensis</name>
    <dbReference type="NCBI Taxonomy" id="1457233"/>
    <lineage>
        <taxon>Bacteria</taxon>
        <taxon>Pseudomonadati</taxon>
        <taxon>Bacteroidota</taxon>
        <taxon>Sphingobacteriia</taxon>
        <taxon>Sphingobacteriales</taxon>
        <taxon>Sphingobacteriaceae</taxon>
        <taxon>Mucilaginibacter</taxon>
    </lineage>
</organism>
<accession>A0A2H9VMC3</accession>
<comment type="caution">
    <text evidence="1">The sequence shown here is derived from an EMBL/GenBank/DDBJ whole genome shotgun (WGS) entry which is preliminary data.</text>
</comment>